<evidence type="ECO:0000313" key="5">
    <source>
        <dbReference type="Proteomes" id="UP000023152"/>
    </source>
</evidence>
<accession>X6LMS0</accession>
<dbReference type="GO" id="GO:0046540">
    <property type="term" value="C:U4/U6 x U5 tri-snRNP complex"/>
    <property type="evidence" value="ECO:0007669"/>
    <property type="project" value="TreeGrafter"/>
</dbReference>
<dbReference type="SUPFAM" id="SSF50978">
    <property type="entry name" value="WD40 repeat-like"/>
    <property type="match status" value="1"/>
</dbReference>
<feature type="non-terminal residue" evidence="4">
    <location>
        <position position="1"/>
    </location>
</feature>
<feature type="repeat" description="WD" evidence="3">
    <location>
        <begin position="36"/>
        <end position="85"/>
    </location>
</feature>
<dbReference type="GO" id="GO:0030621">
    <property type="term" value="F:U4 snRNA binding"/>
    <property type="evidence" value="ECO:0007669"/>
    <property type="project" value="TreeGrafter"/>
</dbReference>
<evidence type="ECO:0000256" key="1">
    <source>
        <dbReference type="ARBA" id="ARBA00022574"/>
    </source>
</evidence>
<sequence>FEYGILKQQNNLMYSKDMKIIVRLWDIRCGKQIQVFNGHTSTVCSVEYSPFVVKNSTGNSNVICSGSLDNTIRFWDIRSNKEELCIKISDDDEDGINYLKFVPFRKKVNNNKQKQNDDYCIHLYYCSVKSQICVWG</sequence>
<dbReference type="GO" id="GO:0017070">
    <property type="term" value="F:U6 snRNA binding"/>
    <property type="evidence" value="ECO:0007669"/>
    <property type="project" value="TreeGrafter"/>
</dbReference>
<evidence type="ECO:0000256" key="2">
    <source>
        <dbReference type="ARBA" id="ARBA00022737"/>
    </source>
</evidence>
<dbReference type="PROSITE" id="PS50082">
    <property type="entry name" value="WD_REPEATS_2"/>
    <property type="match status" value="1"/>
</dbReference>
<dbReference type="PROSITE" id="PS50294">
    <property type="entry name" value="WD_REPEATS_REGION"/>
    <property type="match status" value="1"/>
</dbReference>
<dbReference type="GO" id="GO:0000398">
    <property type="term" value="P:mRNA splicing, via spliceosome"/>
    <property type="evidence" value="ECO:0007669"/>
    <property type="project" value="TreeGrafter"/>
</dbReference>
<dbReference type="InterPro" id="IPR036322">
    <property type="entry name" value="WD40_repeat_dom_sf"/>
</dbReference>
<evidence type="ECO:0000256" key="3">
    <source>
        <dbReference type="PROSITE-ProRule" id="PRU00221"/>
    </source>
</evidence>
<evidence type="ECO:0000313" key="4">
    <source>
        <dbReference type="EMBL" id="ETO02686.1"/>
    </source>
</evidence>
<dbReference type="Pfam" id="PF00400">
    <property type="entry name" value="WD40"/>
    <property type="match status" value="1"/>
</dbReference>
<keyword evidence="2" id="KW-0677">Repeat</keyword>
<dbReference type="InterPro" id="IPR015943">
    <property type="entry name" value="WD40/YVTN_repeat-like_dom_sf"/>
</dbReference>
<comment type="caution">
    <text evidence="4">The sequence shown here is derived from an EMBL/GenBank/DDBJ whole genome shotgun (WGS) entry which is preliminary data.</text>
</comment>
<keyword evidence="5" id="KW-1185">Reference proteome</keyword>
<proteinExistence type="predicted"/>
<gene>
    <name evidence="4" type="ORF">RFI_34727</name>
</gene>
<reference evidence="4 5" key="1">
    <citation type="journal article" date="2013" name="Curr. Biol.">
        <title>The Genome of the Foraminiferan Reticulomyxa filosa.</title>
        <authorList>
            <person name="Glockner G."/>
            <person name="Hulsmann N."/>
            <person name="Schleicher M."/>
            <person name="Noegel A.A."/>
            <person name="Eichinger L."/>
            <person name="Gallinger C."/>
            <person name="Pawlowski J."/>
            <person name="Sierra R."/>
            <person name="Euteneuer U."/>
            <person name="Pillet L."/>
            <person name="Moustafa A."/>
            <person name="Platzer M."/>
            <person name="Groth M."/>
            <person name="Szafranski K."/>
            <person name="Schliwa M."/>
        </authorList>
    </citation>
    <scope>NUCLEOTIDE SEQUENCE [LARGE SCALE GENOMIC DNA]</scope>
</reference>
<dbReference type="InterPro" id="IPR001680">
    <property type="entry name" value="WD40_rpt"/>
</dbReference>
<dbReference type="SMART" id="SM00320">
    <property type="entry name" value="WD40"/>
    <property type="match status" value="2"/>
</dbReference>
<dbReference type="Proteomes" id="UP000023152">
    <property type="component" value="Unassembled WGS sequence"/>
</dbReference>
<dbReference type="Gene3D" id="2.130.10.10">
    <property type="entry name" value="YVTN repeat-like/Quinoprotein amine dehydrogenase"/>
    <property type="match status" value="1"/>
</dbReference>
<dbReference type="AlphaFoldDB" id="X6LMS0"/>
<dbReference type="PROSITE" id="PS00678">
    <property type="entry name" value="WD_REPEATS_1"/>
    <property type="match status" value="1"/>
</dbReference>
<dbReference type="PANTHER" id="PTHR19846:SF0">
    <property type="entry name" value="PRE-MRNA PROCESSING FACTOR 4"/>
    <property type="match status" value="1"/>
</dbReference>
<dbReference type="InterPro" id="IPR019775">
    <property type="entry name" value="WD40_repeat_CS"/>
</dbReference>
<protein>
    <submittedName>
        <fullName evidence="4">WD-40 repeat-containing protein</fullName>
    </submittedName>
</protein>
<dbReference type="PANTHER" id="PTHR19846">
    <property type="entry name" value="WD40 REPEAT PROTEIN"/>
    <property type="match status" value="1"/>
</dbReference>
<dbReference type="EMBL" id="ASPP01035127">
    <property type="protein sequence ID" value="ETO02686.1"/>
    <property type="molecule type" value="Genomic_DNA"/>
</dbReference>
<name>X6LMS0_RETFI</name>
<keyword evidence="1 3" id="KW-0853">WD repeat</keyword>
<organism evidence="4 5">
    <name type="scientific">Reticulomyxa filosa</name>
    <dbReference type="NCBI Taxonomy" id="46433"/>
    <lineage>
        <taxon>Eukaryota</taxon>
        <taxon>Sar</taxon>
        <taxon>Rhizaria</taxon>
        <taxon>Retaria</taxon>
        <taxon>Foraminifera</taxon>
        <taxon>Monothalamids</taxon>
        <taxon>Reticulomyxidae</taxon>
        <taxon>Reticulomyxa</taxon>
    </lineage>
</organism>